<evidence type="ECO:0000259" key="10">
    <source>
        <dbReference type="Pfam" id="PF07885"/>
    </source>
</evidence>
<dbReference type="Pfam" id="PF07885">
    <property type="entry name" value="Ion_trans_2"/>
    <property type="match status" value="2"/>
</dbReference>
<dbReference type="EMBL" id="WIXP02000001">
    <property type="protein sequence ID" value="KAF6217375.1"/>
    <property type="molecule type" value="Genomic_DNA"/>
</dbReference>
<feature type="domain" description="Potassium channel" evidence="10">
    <location>
        <begin position="374"/>
        <end position="449"/>
    </location>
</feature>
<dbReference type="PANTHER" id="PTHR11003:SF325">
    <property type="entry name" value="POTASSIUM CHANNEL DOMAIN-CONTAINING PROTEIN"/>
    <property type="match status" value="1"/>
</dbReference>
<dbReference type="GO" id="GO:0005886">
    <property type="term" value="C:plasma membrane"/>
    <property type="evidence" value="ECO:0007669"/>
    <property type="project" value="TreeGrafter"/>
</dbReference>
<dbReference type="PRINTS" id="PR01333">
    <property type="entry name" value="2POREKCHANEL"/>
</dbReference>
<dbReference type="GO" id="GO:0015271">
    <property type="term" value="F:outward rectifier potassium channel activity"/>
    <property type="evidence" value="ECO:0007669"/>
    <property type="project" value="TreeGrafter"/>
</dbReference>
<dbReference type="GO" id="GO:0030322">
    <property type="term" value="P:stabilization of membrane potential"/>
    <property type="evidence" value="ECO:0007669"/>
    <property type="project" value="TreeGrafter"/>
</dbReference>
<sequence length="540" mass="60124">MLLTEPHIRRETAPLCDKCNDNSRRKCSLCGCKRCRGKEDNTHFHTDTHIVCDKYIKALEHRTTRVSHLPLEQGHAGFRLTGLNIAAAILYAAYQLNTKPYGVGTNALGSRAGTMLGGEVRNYQFAVGSTAGFCPQPPSQPSSKYCTNSCCRSVSSILSSAGVCLLVVGYTLLGAVTFMALEGRQSAPAEHKPLEHDHLRSQTVEKLWSITEDLNILYKDNWTRLAEQEVLKFQNSLVRKHKQLGNSHKIYNWSFPSAFLYSLTLITTIGYGSVTPKTAWGRIITIAYALVGIPLMLVYLSTVGDTLAQHFRRLYSKLSYTKNHKSKTIATKNEGSVIGTKPSLQNHIPNKVHELPSCMPMPRERVPIFLTLMVVVGYISGGGFLFNKLEKWSFIEGSYFCFTSLGTIGFGELVPGTTSGSSEMSVFISSAFILVGMAIIAMCFNLIQDETVVIVRKLSLWWHKPEKIEEEDLSQEPLIEYFVPRSVSEFNLSVLVDPIPPLPPSAIRTTPARSRDKMVTFEDDPLNEPKKSVALEDVFM</sequence>
<dbReference type="PANTHER" id="PTHR11003">
    <property type="entry name" value="POTASSIUM CHANNEL, SUBFAMILY K"/>
    <property type="match status" value="1"/>
</dbReference>
<keyword evidence="6 9" id="KW-0472">Membrane</keyword>
<evidence type="ECO:0000256" key="1">
    <source>
        <dbReference type="ARBA" id="ARBA00004141"/>
    </source>
</evidence>
<keyword evidence="3 8" id="KW-0812">Transmembrane</keyword>
<evidence type="ECO:0000256" key="5">
    <source>
        <dbReference type="ARBA" id="ARBA00023065"/>
    </source>
</evidence>
<name>A0A8S9YGE6_APOLU</name>
<feature type="transmembrane region" description="Helical" evidence="9">
    <location>
        <begin position="392"/>
        <end position="414"/>
    </location>
</feature>
<feature type="transmembrane region" description="Helical" evidence="9">
    <location>
        <begin position="283"/>
        <end position="303"/>
    </location>
</feature>
<keyword evidence="4 9" id="KW-1133">Transmembrane helix</keyword>
<dbReference type="InterPro" id="IPR013099">
    <property type="entry name" value="K_chnl_dom"/>
</dbReference>
<comment type="caution">
    <text evidence="11">The sequence shown here is derived from an EMBL/GenBank/DDBJ whole genome shotgun (WGS) entry which is preliminary data.</text>
</comment>
<evidence type="ECO:0000313" key="12">
    <source>
        <dbReference type="Proteomes" id="UP000466442"/>
    </source>
</evidence>
<keyword evidence="12" id="KW-1185">Reference proteome</keyword>
<evidence type="ECO:0000256" key="6">
    <source>
        <dbReference type="ARBA" id="ARBA00023136"/>
    </source>
</evidence>
<feature type="transmembrane region" description="Helical" evidence="9">
    <location>
        <begin position="426"/>
        <end position="447"/>
    </location>
</feature>
<organism evidence="11 12">
    <name type="scientific">Apolygus lucorum</name>
    <name type="common">Small green plant bug</name>
    <name type="synonym">Lygocoris lucorum</name>
    <dbReference type="NCBI Taxonomy" id="248454"/>
    <lineage>
        <taxon>Eukaryota</taxon>
        <taxon>Metazoa</taxon>
        <taxon>Ecdysozoa</taxon>
        <taxon>Arthropoda</taxon>
        <taxon>Hexapoda</taxon>
        <taxon>Insecta</taxon>
        <taxon>Pterygota</taxon>
        <taxon>Neoptera</taxon>
        <taxon>Paraneoptera</taxon>
        <taxon>Hemiptera</taxon>
        <taxon>Heteroptera</taxon>
        <taxon>Panheteroptera</taxon>
        <taxon>Cimicomorpha</taxon>
        <taxon>Miridae</taxon>
        <taxon>Mirini</taxon>
        <taxon>Apolygus</taxon>
    </lineage>
</organism>
<evidence type="ECO:0000256" key="4">
    <source>
        <dbReference type="ARBA" id="ARBA00022989"/>
    </source>
</evidence>
<evidence type="ECO:0000256" key="7">
    <source>
        <dbReference type="ARBA" id="ARBA00023303"/>
    </source>
</evidence>
<accession>A0A8S9YGE6</accession>
<proteinExistence type="inferred from homology"/>
<feature type="transmembrane region" description="Helical" evidence="9">
    <location>
        <begin position="250"/>
        <end position="271"/>
    </location>
</feature>
<feature type="transmembrane region" description="Helical" evidence="9">
    <location>
        <begin position="366"/>
        <end position="386"/>
    </location>
</feature>
<dbReference type="GO" id="GO:0022841">
    <property type="term" value="F:potassium ion leak channel activity"/>
    <property type="evidence" value="ECO:0007669"/>
    <property type="project" value="TreeGrafter"/>
</dbReference>
<reference evidence="11" key="1">
    <citation type="journal article" date="2021" name="Mol. Ecol. Resour.">
        <title>Apolygus lucorum genome provides insights into omnivorousness and mesophyll feeding.</title>
        <authorList>
            <person name="Liu Y."/>
            <person name="Liu H."/>
            <person name="Wang H."/>
            <person name="Huang T."/>
            <person name="Liu B."/>
            <person name="Yang B."/>
            <person name="Yin L."/>
            <person name="Li B."/>
            <person name="Zhang Y."/>
            <person name="Zhang S."/>
            <person name="Jiang F."/>
            <person name="Zhang X."/>
            <person name="Ren Y."/>
            <person name="Wang B."/>
            <person name="Wang S."/>
            <person name="Lu Y."/>
            <person name="Wu K."/>
            <person name="Fan W."/>
            <person name="Wang G."/>
        </authorList>
    </citation>
    <scope>NUCLEOTIDE SEQUENCE</scope>
    <source>
        <strain evidence="11">12Hb</strain>
    </source>
</reference>
<evidence type="ECO:0000256" key="2">
    <source>
        <dbReference type="ARBA" id="ARBA00022448"/>
    </source>
</evidence>
<evidence type="ECO:0000256" key="9">
    <source>
        <dbReference type="SAM" id="Phobius"/>
    </source>
</evidence>
<comment type="subcellular location">
    <subcellularLocation>
        <location evidence="1">Membrane</location>
        <topology evidence="1">Multi-pass membrane protein</topology>
    </subcellularLocation>
</comment>
<dbReference type="OrthoDB" id="297496at2759"/>
<feature type="domain" description="Potassium channel" evidence="10">
    <location>
        <begin position="251"/>
        <end position="308"/>
    </location>
</feature>
<dbReference type="SUPFAM" id="SSF81324">
    <property type="entry name" value="Voltage-gated potassium channels"/>
    <property type="match status" value="2"/>
</dbReference>
<dbReference type="Proteomes" id="UP000466442">
    <property type="component" value="Linkage Group LG1"/>
</dbReference>
<evidence type="ECO:0000256" key="8">
    <source>
        <dbReference type="RuleBase" id="RU003857"/>
    </source>
</evidence>
<evidence type="ECO:0000256" key="3">
    <source>
        <dbReference type="ARBA" id="ARBA00022692"/>
    </source>
</evidence>
<dbReference type="Gene3D" id="1.10.287.70">
    <property type="match status" value="1"/>
</dbReference>
<gene>
    <name evidence="11" type="ORF">GE061_001730</name>
</gene>
<keyword evidence="2 8" id="KW-0813">Transport</keyword>
<feature type="transmembrane region" description="Helical" evidence="9">
    <location>
        <begin position="157"/>
        <end position="181"/>
    </location>
</feature>
<keyword evidence="7 8" id="KW-0407">Ion channel</keyword>
<keyword evidence="5 8" id="KW-0406">Ion transport</keyword>
<protein>
    <recommendedName>
        <fullName evidence="10">Potassium channel domain-containing protein</fullName>
    </recommendedName>
</protein>
<dbReference type="AlphaFoldDB" id="A0A8S9YGE6"/>
<evidence type="ECO:0000313" key="11">
    <source>
        <dbReference type="EMBL" id="KAF6217375.1"/>
    </source>
</evidence>
<comment type="similarity">
    <text evidence="8">Belongs to the two pore domain potassium channel (TC 1.A.1.8) family.</text>
</comment>
<dbReference type="InterPro" id="IPR003280">
    <property type="entry name" value="2pore_dom_K_chnl"/>
</dbReference>